<feature type="compositionally biased region" description="Low complexity" evidence="1">
    <location>
        <begin position="11"/>
        <end position="21"/>
    </location>
</feature>
<gene>
    <name evidence="2" type="ORF">V6N11_008169</name>
</gene>
<evidence type="ECO:0000313" key="2">
    <source>
        <dbReference type="EMBL" id="KAK8993958.1"/>
    </source>
</evidence>
<reference evidence="2 3" key="1">
    <citation type="journal article" date="2024" name="G3 (Bethesda)">
        <title>Genome assembly of Hibiscus sabdariffa L. provides insights into metabolisms of medicinal natural products.</title>
        <authorList>
            <person name="Kim T."/>
        </authorList>
    </citation>
    <scope>NUCLEOTIDE SEQUENCE [LARGE SCALE GENOMIC DNA]</scope>
    <source>
        <strain evidence="2">TK-2024</strain>
        <tissue evidence="2">Old leaves</tissue>
    </source>
</reference>
<dbReference type="EMBL" id="JBBPBN010000048">
    <property type="protein sequence ID" value="KAK8993958.1"/>
    <property type="molecule type" value="Genomic_DNA"/>
</dbReference>
<evidence type="ECO:0000256" key="1">
    <source>
        <dbReference type="SAM" id="MobiDB-lite"/>
    </source>
</evidence>
<name>A0ABR2PZU4_9ROSI</name>
<protein>
    <submittedName>
        <fullName evidence="2">Uncharacterized protein</fullName>
    </submittedName>
</protein>
<comment type="caution">
    <text evidence="2">The sequence shown here is derived from an EMBL/GenBank/DDBJ whole genome shotgun (WGS) entry which is preliminary data.</text>
</comment>
<dbReference type="Proteomes" id="UP001396334">
    <property type="component" value="Unassembled WGS sequence"/>
</dbReference>
<accession>A0ABR2PZU4</accession>
<evidence type="ECO:0000313" key="3">
    <source>
        <dbReference type="Proteomes" id="UP001396334"/>
    </source>
</evidence>
<feature type="compositionally biased region" description="Basic residues" evidence="1">
    <location>
        <begin position="1"/>
        <end position="10"/>
    </location>
</feature>
<sequence length="333" mass="36133">MQVESRRRRASVASRAMATSRGDAKQFAKSRFDALVGLEDSDIPSVSRGGNQLASERMATGDSVGAVVTKPQQVKLTPTVMEVPLSVSNVDCMEGVQPRVATSQVNSPRVDIGVKNRMADVELTEGLQMSNGKALVGLVEDSIRVAARDKVMVAPTTQGEYKIVRHRMDLYARGVQNGLLVTLLLLQSCLGKTVNSRRISNLVRNMLLFWTGCRIYRRVWSSLGLPLDMVGLVIRGSWCIKSMCSGLTMCLTLESRMLKLKAGYGDEFKGGFCPLSDAHKEQLVHCVYMSEIKTGTCFLSLPVGFYGKAGFVEISGGFADARGGLFETGCGMG</sequence>
<proteinExistence type="predicted"/>
<keyword evidence="3" id="KW-1185">Reference proteome</keyword>
<feature type="region of interest" description="Disordered" evidence="1">
    <location>
        <begin position="1"/>
        <end position="22"/>
    </location>
</feature>
<organism evidence="2 3">
    <name type="scientific">Hibiscus sabdariffa</name>
    <name type="common">roselle</name>
    <dbReference type="NCBI Taxonomy" id="183260"/>
    <lineage>
        <taxon>Eukaryota</taxon>
        <taxon>Viridiplantae</taxon>
        <taxon>Streptophyta</taxon>
        <taxon>Embryophyta</taxon>
        <taxon>Tracheophyta</taxon>
        <taxon>Spermatophyta</taxon>
        <taxon>Magnoliopsida</taxon>
        <taxon>eudicotyledons</taxon>
        <taxon>Gunneridae</taxon>
        <taxon>Pentapetalae</taxon>
        <taxon>rosids</taxon>
        <taxon>malvids</taxon>
        <taxon>Malvales</taxon>
        <taxon>Malvaceae</taxon>
        <taxon>Malvoideae</taxon>
        <taxon>Hibiscus</taxon>
    </lineage>
</organism>